<dbReference type="InterPro" id="IPR020013">
    <property type="entry name" value="Flagellar_FlgE/F/G"/>
</dbReference>
<keyword evidence="9" id="KW-1185">Reference proteome</keyword>
<dbReference type="InterPro" id="IPR053967">
    <property type="entry name" value="LlgE_F_G-like_D1"/>
</dbReference>
<dbReference type="InterPro" id="IPR010930">
    <property type="entry name" value="Flg_bb/hook_C_dom"/>
</dbReference>
<evidence type="ECO:0000259" key="7">
    <source>
        <dbReference type="Pfam" id="PF22692"/>
    </source>
</evidence>
<dbReference type="PANTHER" id="PTHR30435:SF19">
    <property type="entry name" value="FLAGELLAR BASAL-BODY ROD PROTEIN FLGG"/>
    <property type="match status" value="1"/>
</dbReference>
<feature type="domain" description="Flagellar basal-body/hook protein C-terminal" evidence="6">
    <location>
        <begin position="227"/>
        <end position="271"/>
    </location>
</feature>
<organism evidence="8 9">
    <name type="scientific">Rhodohalobacter mucosus</name>
    <dbReference type="NCBI Taxonomy" id="2079485"/>
    <lineage>
        <taxon>Bacteria</taxon>
        <taxon>Pseudomonadati</taxon>
        <taxon>Balneolota</taxon>
        <taxon>Balneolia</taxon>
        <taxon>Balneolales</taxon>
        <taxon>Balneolaceae</taxon>
        <taxon>Rhodohalobacter</taxon>
    </lineage>
</organism>
<comment type="caution">
    <text evidence="8">The sequence shown here is derived from an EMBL/GenBank/DDBJ whole genome shotgun (WGS) entry which is preliminary data.</text>
</comment>
<protein>
    <submittedName>
        <fullName evidence="8">Uncharacterized protein</fullName>
    </submittedName>
</protein>
<keyword evidence="3 4" id="KW-0975">Bacterial flagellum</keyword>
<dbReference type="GO" id="GO:0009425">
    <property type="term" value="C:bacterial-type flagellum basal body"/>
    <property type="evidence" value="ECO:0007669"/>
    <property type="project" value="UniProtKB-SubCell"/>
</dbReference>
<dbReference type="SUPFAM" id="SSF117143">
    <property type="entry name" value="Flagellar hook protein flgE"/>
    <property type="match status" value="1"/>
</dbReference>
<evidence type="ECO:0000256" key="2">
    <source>
        <dbReference type="ARBA" id="ARBA00009677"/>
    </source>
</evidence>
<feature type="domain" description="Flagellar basal body rod protein N-terminal" evidence="5">
    <location>
        <begin position="38"/>
        <end position="66"/>
    </location>
</feature>
<dbReference type="Pfam" id="PF06429">
    <property type="entry name" value="Flg_bbr_C"/>
    <property type="match status" value="1"/>
</dbReference>
<accession>A0A316TQB4</accession>
<name>A0A316TQB4_9BACT</name>
<comment type="subcellular location">
    <subcellularLocation>
        <location evidence="1 4">Bacterial flagellum basal body</location>
    </subcellularLocation>
</comment>
<feature type="domain" description="Flagellar hook protein FlgE/F/G-like D1" evidence="7">
    <location>
        <begin position="110"/>
        <end position="181"/>
    </location>
</feature>
<evidence type="ECO:0000313" key="8">
    <source>
        <dbReference type="EMBL" id="PWN05195.1"/>
    </source>
</evidence>
<sequence length="276" mass="30597">MLVMECGREPDNGKVARLLRRIGQTTFKPIPMIDRLAHSMMALQRLMKAQEVTANNLANMDTPGFKADKLYFHSVLQKQGNRMVQSVVPGQSVDMTQGHFESTGNPFDMAIEGDGFLKVELDGVELLTRNGRFRQDDNGFLVNEQGARLMGSNGPISVPLMQDTATAESEVQLEISSNGRILFNGTEYDRIRLYAAEKPEALERHSTGYFFAPPEAGLAPDNESTLMQGYYEAGNVNPLNEMVDMMSNASLFESQQRALTTTDELLSKATSTLGRF</sequence>
<dbReference type="GO" id="GO:0071978">
    <property type="term" value="P:bacterial-type flagellum-dependent swarming motility"/>
    <property type="evidence" value="ECO:0007669"/>
    <property type="project" value="TreeGrafter"/>
</dbReference>
<dbReference type="AlphaFoldDB" id="A0A316TQB4"/>
<dbReference type="InterPro" id="IPR037925">
    <property type="entry name" value="FlgE/F/G-like"/>
</dbReference>
<dbReference type="InterPro" id="IPR001444">
    <property type="entry name" value="Flag_bb_rod_N"/>
</dbReference>
<dbReference type="PANTHER" id="PTHR30435">
    <property type="entry name" value="FLAGELLAR PROTEIN"/>
    <property type="match status" value="1"/>
</dbReference>
<proteinExistence type="inferred from homology"/>
<dbReference type="Pfam" id="PF22692">
    <property type="entry name" value="LlgE_F_G_D1"/>
    <property type="match status" value="1"/>
</dbReference>
<reference evidence="8 9" key="1">
    <citation type="submission" date="2018-05" db="EMBL/GenBank/DDBJ databases">
        <title>Rhodohalobacter halophilus gen. nov., sp. nov., a moderately halophilic member of the family Balneolaceae.</title>
        <authorList>
            <person name="Liu Z.-W."/>
        </authorList>
    </citation>
    <scope>NUCLEOTIDE SEQUENCE [LARGE SCALE GENOMIC DNA]</scope>
    <source>
        <strain evidence="8 9">8A47</strain>
    </source>
</reference>
<evidence type="ECO:0000256" key="4">
    <source>
        <dbReference type="RuleBase" id="RU362116"/>
    </source>
</evidence>
<dbReference type="InterPro" id="IPR019776">
    <property type="entry name" value="Flagellar_basal_body_rod_CS"/>
</dbReference>
<dbReference type="NCBIfam" id="TIGR03506">
    <property type="entry name" value="FlgEFG_subfam"/>
    <property type="match status" value="1"/>
</dbReference>
<dbReference type="Proteomes" id="UP000245533">
    <property type="component" value="Unassembled WGS sequence"/>
</dbReference>
<dbReference type="Pfam" id="PF00460">
    <property type="entry name" value="Flg_bb_rod"/>
    <property type="match status" value="1"/>
</dbReference>
<evidence type="ECO:0000313" key="9">
    <source>
        <dbReference type="Proteomes" id="UP000245533"/>
    </source>
</evidence>
<evidence type="ECO:0000256" key="1">
    <source>
        <dbReference type="ARBA" id="ARBA00004117"/>
    </source>
</evidence>
<comment type="similarity">
    <text evidence="2 4">Belongs to the flagella basal body rod proteins family.</text>
</comment>
<dbReference type="EMBL" id="QGGB01000011">
    <property type="protein sequence ID" value="PWN05195.1"/>
    <property type="molecule type" value="Genomic_DNA"/>
</dbReference>
<gene>
    <name evidence="8" type="ORF">DDZ15_15840</name>
</gene>
<evidence type="ECO:0000256" key="3">
    <source>
        <dbReference type="ARBA" id="ARBA00023143"/>
    </source>
</evidence>
<evidence type="ECO:0000259" key="5">
    <source>
        <dbReference type="Pfam" id="PF00460"/>
    </source>
</evidence>
<evidence type="ECO:0000259" key="6">
    <source>
        <dbReference type="Pfam" id="PF06429"/>
    </source>
</evidence>
<dbReference type="PROSITE" id="PS00588">
    <property type="entry name" value="FLAGELLA_BB_ROD"/>
    <property type="match status" value="1"/>
</dbReference>